<comment type="cofactor">
    <cofactor evidence="12">
        <name>pyridoxal 5'-phosphate</name>
        <dbReference type="ChEBI" id="CHEBI:597326"/>
    </cofactor>
    <text evidence="12">Binds 1 pyridoxal phosphate per subunit.</text>
</comment>
<protein>
    <recommendedName>
        <fullName evidence="12">Phosphoserine aminotransferase</fullName>
        <ecNumber evidence="12">2.6.1.52</ecNumber>
    </recommendedName>
    <alternativeName>
        <fullName evidence="12">Phosphohydroxythreonine aminotransferase</fullName>
        <shortName evidence="12">PSAT</shortName>
    </alternativeName>
</protein>
<evidence type="ECO:0000256" key="11">
    <source>
        <dbReference type="ARBA" id="ARBA00049007"/>
    </source>
</evidence>
<dbReference type="PROSITE" id="PS00595">
    <property type="entry name" value="AA_TRANSFER_CLASS_5"/>
    <property type="match status" value="1"/>
</dbReference>
<feature type="binding site" evidence="12">
    <location>
        <position position="9"/>
    </location>
    <ligand>
        <name>L-glutamate</name>
        <dbReference type="ChEBI" id="CHEBI:29985"/>
    </ligand>
</feature>
<evidence type="ECO:0000256" key="7">
    <source>
        <dbReference type="ARBA" id="ARBA00022898"/>
    </source>
</evidence>
<keyword evidence="5 12" id="KW-0028">Amino-acid biosynthesis</keyword>
<comment type="pathway">
    <text evidence="1 12">Cofactor biosynthesis; pyridoxine 5'-phosphate biosynthesis; pyridoxine 5'-phosphate from D-erythrose 4-phosphate: step 3/5.</text>
</comment>
<evidence type="ECO:0000313" key="16">
    <source>
        <dbReference type="Proteomes" id="UP000294441"/>
    </source>
</evidence>
<dbReference type="Pfam" id="PF00266">
    <property type="entry name" value="Aminotran_5"/>
    <property type="match status" value="1"/>
</dbReference>
<dbReference type="PANTHER" id="PTHR43247">
    <property type="entry name" value="PHOSPHOSERINE AMINOTRANSFERASE"/>
    <property type="match status" value="1"/>
</dbReference>
<keyword evidence="9 12" id="KW-0718">Serine biosynthesis</keyword>
<dbReference type="HAMAP" id="MF_00160">
    <property type="entry name" value="SerC_aminotrans_5"/>
    <property type="match status" value="1"/>
</dbReference>
<dbReference type="GO" id="GO:0004648">
    <property type="term" value="F:O-phospho-L-serine:2-oxoglutarate aminotransferase activity"/>
    <property type="evidence" value="ECO:0007669"/>
    <property type="project" value="UniProtKB-UniRule"/>
</dbReference>
<dbReference type="EC" id="2.6.1.52" evidence="12"/>
<dbReference type="InterPro" id="IPR020578">
    <property type="entry name" value="Aminotrans_V_PyrdxlP_BS"/>
</dbReference>
<evidence type="ECO:0000256" key="10">
    <source>
        <dbReference type="ARBA" id="ARBA00047630"/>
    </source>
</evidence>
<accession>A0A451D8Z8</accession>
<evidence type="ECO:0000256" key="8">
    <source>
        <dbReference type="ARBA" id="ARBA00023096"/>
    </source>
</evidence>
<feature type="binding site" evidence="12">
    <location>
        <position position="102"/>
    </location>
    <ligand>
        <name>pyridoxal 5'-phosphate</name>
        <dbReference type="ChEBI" id="CHEBI:597326"/>
    </ligand>
</feature>
<evidence type="ECO:0000313" key="15">
    <source>
        <dbReference type="EMBL" id="VFP82288.1"/>
    </source>
</evidence>
<dbReference type="Gene3D" id="3.40.640.10">
    <property type="entry name" value="Type I PLP-dependent aspartate aminotransferase-like (Major domain)"/>
    <property type="match status" value="1"/>
</dbReference>
<evidence type="ECO:0000256" key="3">
    <source>
        <dbReference type="ARBA" id="ARBA00006904"/>
    </source>
</evidence>
<dbReference type="FunFam" id="3.90.1150.10:FF:000006">
    <property type="entry name" value="Phosphoserine aminotransferase"/>
    <property type="match status" value="1"/>
</dbReference>
<evidence type="ECO:0000256" key="9">
    <source>
        <dbReference type="ARBA" id="ARBA00023299"/>
    </source>
</evidence>
<name>A0A451D8Z8_9GAMM</name>
<comment type="catalytic activity">
    <reaction evidence="11 12 13">
        <text>O-phospho-L-serine + 2-oxoglutarate = 3-phosphooxypyruvate + L-glutamate</text>
        <dbReference type="Rhea" id="RHEA:14329"/>
        <dbReference type="ChEBI" id="CHEBI:16810"/>
        <dbReference type="ChEBI" id="CHEBI:18110"/>
        <dbReference type="ChEBI" id="CHEBI:29985"/>
        <dbReference type="ChEBI" id="CHEBI:57524"/>
        <dbReference type="EC" id="2.6.1.52"/>
    </reaction>
</comment>
<evidence type="ECO:0000256" key="12">
    <source>
        <dbReference type="HAMAP-Rule" id="MF_00160"/>
    </source>
</evidence>
<evidence type="ECO:0000256" key="1">
    <source>
        <dbReference type="ARBA" id="ARBA00004915"/>
    </source>
</evidence>
<keyword evidence="7 12" id="KW-0663">Pyridoxal phosphate</keyword>
<feature type="binding site" evidence="12">
    <location>
        <position position="153"/>
    </location>
    <ligand>
        <name>pyridoxal 5'-phosphate</name>
        <dbReference type="ChEBI" id="CHEBI:597326"/>
    </ligand>
</feature>
<evidence type="ECO:0000256" key="6">
    <source>
        <dbReference type="ARBA" id="ARBA00022679"/>
    </source>
</evidence>
<comment type="similarity">
    <text evidence="3 12">Belongs to the class-V pyridoxal-phosphate-dependent aminotransferase family. SerC subfamily.</text>
</comment>
<feature type="binding site" evidence="12">
    <location>
        <position position="173"/>
    </location>
    <ligand>
        <name>pyridoxal 5'-phosphate</name>
        <dbReference type="ChEBI" id="CHEBI:597326"/>
    </ligand>
</feature>
<dbReference type="GO" id="GO:0006564">
    <property type="term" value="P:L-serine biosynthetic process"/>
    <property type="evidence" value="ECO:0007669"/>
    <property type="project" value="UniProtKB-UniRule"/>
</dbReference>
<reference evidence="15 16" key="1">
    <citation type="submission" date="2019-02" db="EMBL/GenBank/DDBJ databases">
        <authorList>
            <person name="Manzano-Marin A."/>
            <person name="Manzano-Marin A."/>
        </authorList>
    </citation>
    <scope>NUCLEOTIDE SEQUENCE [LARGE SCALE GENOMIC DNA]</scope>
    <source>
        <strain evidence="15 16">ErCicurvipes</strain>
    </source>
</reference>
<dbReference type="UniPathway" id="UPA00135">
    <property type="reaction ID" value="UER00197"/>
</dbReference>
<dbReference type="GO" id="GO:0005737">
    <property type="term" value="C:cytoplasm"/>
    <property type="evidence" value="ECO:0007669"/>
    <property type="project" value="UniProtKB-SubCell"/>
</dbReference>
<keyword evidence="12" id="KW-0963">Cytoplasm</keyword>
<dbReference type="EMBL" id="LR217713">
    <property type="protein sequence ID" value="VFP82288.1"/>
    <property type="molecule type" value="Genomic_DNA"/>
</dbReference>
<feature type="modified residue" description="N6-(pyridoxal phosphate)lysine" evidence="12">
    <location>
        <position position="197"/>
    </location>
</feature>
<evidence type="ECO:0000256" key="13">
    <source>
        <dbReference type="RuleBase" id="RU004505"/>
    </source>
</evidence>
<dbReference type="AlphaFoldDB" id="A0A451D8Z8"/>
<proteinExistence type="inferred from homology"/>
<comment type="subunit">
    <text evidence="12">Homodimer.</text>
</comment>
<evidence type="ECO:0000259" key="14">
    <source>
        <dbReference type="Pfam" id="PF00266"/>
    </source>
</evidence>
<evidence type="ECO:0000256" key="4">
    <source>
        <dbReference type="ARBA" id="ARBA00022576"/>
    </source>
</evidence>
<dbReference type="GO" id="GO:0008615">
    <property type="term" value="P:pyridoxine biosynthetic process"/>
    <property type="evidence" value="ECO:0007669"/>
    <property type="project" value="UniProtKB-UniRule"/>
</dbReference>
<comment type="function">
    <text evidence="12">Catalyzes the reversible conversion of 3-phosphohydroxypyruvate to phosphoserine and of 3-hydroxy-2-oxo-4-phosphonooxybutanoate to phosphohydroxythreonine.</text>
</comment>
<dbReference type="PANTHER" id="PTHR43247:SF1">
    <property type="entry name" value="PHOSPHOSERINE AMINOTRANSFERASE"/>
    <property type="match status" value="1"/>
</dbReference>
<feature type="domain" description="Aminotransferase class V" evidence="14">
    <location>
        <begin position="4"/>
        <end position="349"/>
    </location>
</feature>
<keyword evidence="4 12" id="KW-0032">Aminotransferase</keyword>
<dbReference type="InterPro" id="IPR015424">
    <property type="entry name" value="PyrdxlP-dep_Trfase"/>
</dbReference>
<dbReference type="Gene3D" id="3.90.1150.10">
    <property type="entry name" value="Aspartate Aminotransferase, domain 1"/>
    <property type="match status" value="1"/>
</dbReference>
<dbReference type="InterPro" id="IPR022278">
    <property type="entry name" value="Pser_aminoTfrase"/>
</dbReference>
<feature type="binding site" evidence="12">
    <location>
        <position position="196"/>
    </location>
    <ligand>
        <name>pyridoxal 5'-phosphate</name>
        <dbReference type="ChEBI" id="CHEBI:597326"/>
    </ligand>
</feature>
<evidence type="ECO:0000256" key="2">
    <source>
        <dbReference type="ARBA" id="ARBA00005099"/>
    </source>
</evidence>
<comment type="catalytic activity">
    <reaction evidence="10 12">
        <text>4-(phosphooxy)-L-threonine + 2-oxoglutarate = (R)-3-hydroxy-2-oxo-4-phosphooxybutanoate + L-glutamate</text>
        <dbReference type="Rhea" id="RHEA:16573"/>
        <dbReference type="ChEBI" id="CHEBI:16810"/>
        <dbReference type="ChEBI" id="CHEBI:29985"/>
        <dbReference type="ChEBI" id="CHEBI:58452"/>
        <dbReference type="ChEBI" id="CHEBI:58538"/>
        <dbReference type="EC" id="2.6.1.52"/>
    </reaction>
</comment>
<organism evidence="15 16">
    <name type="scientific">Candidatus Erwinia haradaeae</name>
    <dbReference type="NCBI Taxonomy" id="1922217"/>
    <lineage>
        <taxon>Bacteria</taxon>
        <taxon>Pseudomonadati</taxon>
        <taxon>Pseudomonadota</taxon>
        <taxon>Gammaproteobacteria</taxon>
        <taxon>Enterobacterales</taxon>
        <taxon>Erwiniaceae</taxon>
        <taxon>Erwinia</taxon>
    </lineage>
</organism>
<comment type="pathway">
    <text evidence="2 12 13">Amino-acid biosynthesis; L-serine biosynthesis; L-serine from 3-phospho-D-glycerate: step 2/3.</text>
</comment>
<feature type="binding site" evidence="12">
    <location>
        <begin position="76"/>
        <end position="77"/>
    </location>
    <ligand>
        <name>pyridoxal 5'-phosphate</name>
        <dbReference type="ChEBI" id="CHEBI:597326"/>
    </ligand>
</feature>
<comment type="subcellular location">
    <subcellularLocation>
        <location evidence="12">Cytoplasm</location>
    </subcellularLocation>
</comment>
<dbReference type="InterPro" id="IPR015422">
    <property type="entry name" value="PyrdxlP-dep_Trfase_small"/>
</dbReference>
<dbReference type="NCBIfam" id="TIGR01364">
    <property type="entry name" value="serC_1"/>
    <property type="match status" value="1"/>
</dbReference>
<sequence>MSLIVNFSSGPAMLPRDVLKHVEKELKNWRGLGISVMEISHRSKEFIEIAEEAEYNLRDLLKIPMRYKILFCSGGARGQFSAIPLNLLGRNPQADYIDTGYWSRSASIEAKKYCKPNVINATTLMQGCRSVLPINEWGISEDSTYVHFCPNETIDGIAVHEQPNFPRHILVADLSSTILSRPIDVNKYGIFYAAAQKNIGVAGLTLVVVHESLLDQACNGLPSILHYKVLAEHNSMFNTPPTFSWYISGLVFKWLKKKGGLKKLAKINKIKANLLYNTIDASALYYNNIATPNRSYTNIPFYLLNKKLEKPFLSESLSAGLYGLKGHKTAGGMRASLYNSMPLSGVKKLIDFMLDFEYRYHR</sequence>
<dbReference type="UniPathway" id="UPA00244">
    <property type="reaction ID" value="UER00311"/>
</dbReference>
<dbReference type="PIRSF" id="PIRSF000525">
    <property type="entry name" value="SerC"/>
    <property type="match status" value="1"/>
</dbReference>
<evidence type="ECO:0000256" key="5">
    <source>
        <dbReference type="ARBA" id="ARBA00022605"/>
    </source>
</evidence>
<dbReference type="GO" id="GO:0030170">
    <property type="term" value="F:pyridoxal phosphate binding"/>
    <property type="evidence" value="ECO:0007669"/>
    <property type="project" value="UniProtKB-UniRule"/>
</dbReference>
<keyword evidence="8 12" id="KW-0664">Pyridoxine biosynthesis</keyword>
<dbReference type="NCBIfam" id="NF003764">
    <property type="entry name" value="PRK05355.1"/>
    <property type="match status" value="1"/>
</dbReference>
<feature type="binding site" evidence="12">
    <location>
        <position position="42"/>
    </location>
    <ligand>
        <name>L-glutamate</name>
        <dbReference type="ChEBI" id="CHEBI:29985"/>
    </ligand>
</feature>
<feature type="binding site" evidence="12">
    <location>
        <begin position="238"/>
        <end position="239"/>
    </location>
    <ligand>
        <name>pyridoxal 5'-phosphate</name>
        <dbReference type="ChEBI" id="CHEBI:597326"/>
    </ligand>
</feature>
<dbReference type="Proteomes" id="UP000294441">
    <property type="component" value="Chromosome 1"/>
</dbReference>
<keyword evidence="6 12" id="KW-0808">Transferase</keyword>
<gene>
    <name evidence="12 15" type="primary">serC</name>
    <name evidence="15" type="ORF">ERCICURV3402_659</name>
</gene>
<dbReference type="SUPFAM" id="SSF53383">
    <property type="entry name" value="PLP-dependent transferases"/>
    <property type="match status" value="1"/>
</dbReference>
<dbReference type="InterPro" id="IPR000192">
    <property type="entry name" value="Aminotrans_V_dom"/>
</dbReference>
<dbReference type="InterPro" id="IPR015421">
    <property type="entry name" value="PyrdxlP-dep_Trfase_major"/>
</dbReference>
<dbReference type="FunFam" id="3.40.640.10:FF:000010">
    <property type="entry name" value="Phosphoserine aminotransferase"/>
    <property type="match status" value="1"/>
</dbReference>